<evidence type="ECO:0000313" key="2">
    <source>
        <dbReference type="EMBL" id="CAE7301704.1"/>
    </source>
</evidence>
<accession>A0A812NEB6</accession>
<feature type="region of interest" description="Disordered" evidence="1">
    <location>
        <begin position="745"/>
        <end position="795"/>
    </location>
</feature>
<dbReference type="SUPFAM" id="SSF49899">
    <property type="entry name" value="Concanavalin A-like lectins/glucanases"/>
    <property type="match status" value="1"/>
</dbReference>
<dbReference type="Gene3D" id="2.60.120.200">
    <property type="match status" value="1"/>
</dbReference>
<feature type="region of interest" description="Disordered" evidence="1">
    <location>
        <begin position="815"/>
        <end position="835"/>
    </location>
</feature>
<dbReference type="Proteomes" id="UP000604046">
    <property type="component" value="Unassembled WGS sequence"/>
</dbReference>
<feature type="compositionally biased region" description="Pro residues" evidence="1">
    <location>
        <begin position="960"/>
        <end position="970"/>
    </location>
</feature>
<feature type="region of interest" description="Disordered" evidence="1">
    <location>
        <begin position="456"/>
        <end position="478"/>
    </location>
</feature>
<name>A0A812NEB6_9DINO</name>
<dbReference type="OrthoDB" id="10267299at2759"/>
<comment type="caution">
    <text evidence="2">The sequence shown here is derived from an EMBL/GenBank/DDBJ whole genome shotgun (WGS) entry which is preliminary data.</text>
</comment>
<keyword evidence="3" id="KW-1185">Reference proteome</keyword>
<reference evidence="2" key="1">
    <citation type="submission" date="2021-02" db="EMBL/GenBank/DDBJ databases">
        <authorList>
            <person name="Dougan E. K."/>
            <person name="Rhodes N."/>
            <person name="Thang M."/>
            <person name="Chan C."/>
        </authorList>
    </citation>
    <scope>NUCLEOTIDE SEQUENCE</scope>
</reference>
<dbReference type="Pfam" id="PF13385">
    <property type="entry name" value="Laminin_G_3"/>
    <property type="match status" value="1"/>
</dbReference>
<feature type="compositionally biased region" description="Basic and acidic residues" evidence="1">
    <location>
        <begin position="906"/>
        <end position="920"/>
    </location>
</feature>
<evidence type="ECO:0000256" key="1">
    <source>
        <dbReference type="SAM" id="MobiDB-lite"/>
    </source>
</evidence>
<feature type="compositionally biased region" description="Basic and acidic residues" evidence="1">
    <location>
        <begin position="463"/>
        <end position="477"/>
    </location>
</feature>
<feature type="region of interest" description="Disordered" evidence="1">
    <location>
        <begin position="868"/>
        <end position="973"/>
    </location>
</feature>
<evidence type="ECO:0000313" key="3">
    <source>
        <dbReference type="Proteomes" id="UP000604046"/>
    </source>
</evidence>
<dbReference type="EMBL" id="CAJNDS010002067">
    <property type="protein sequence ID" value="CAE7301704.1"/>
    <property type="molecule type" value="Genomic_DNA"/>
</dbReference>
<proteinExistence type="predicted"/>
<organism evidence="2 3">
    <name type="scientific">Symbiodinium natans</name>
    <dbReference type="NCBI Taxonomy" id="878477"/>
    <lineage>
        <taxon>Eukaryota</taxon>
        <taxon>Sar</taxon>
        <taxon>Alveolata</taxon>
        <taxon>Dinophyceae</taxon>
        <taxon>Suessiales</taxon>
        <taxon>Symbiodiniaceae</taxon>
        <taxon>Symbiodinium</taxon>
    </lineage>
</organism>
<feature type="compositionally biased region" description="Polar residues" evidence="1">
    <location>
        <begin position="823"/>
        <end position="835"/>
    </location>
</feature>
<dbReference type="InterPro" id="IPR013320">
    <property type="entry name" value="ConA-like_dom_sf"/>
</dbReference>
<gene>
    <name evidence="2" type="ORF">SNAT2548_LOCUS15870</name>
</gene>
<evidence type="ECO:0008006" key="4">
    <source>
        <dbReference type="Google" id="ProtNLM"/>
    </source>
</evidence>
<sequence length="1253" mass="134065">MDGPLRFANASSSVSMPTSGPLQLIDYRWDGRFKSSGSFLALAAPFTIWVVRMMMHEGEPTIDLQMWLDLRAAACEQGRALSLAWLRAPDAKSTGVLLFSTPFAVCACNTKMPTRPQVVASYDRPQLIASALPDRLVSVELQTGVSLFAGSVAGGAPLGGRFQSTTRLRARVRTRPVSCCEVLGTLLQDSSWMNETDWRLTPAELPKEVDDKQLWPAAACAEAPPQLKDVAGTVLRLATAAHDEFRALAAILCGLSSRRGSGGDVAPARVAAQIEDTLHRLWSGPARSPMVATAGSCLMTCSVLVGGARAEALALAGNGLVKQDLLPLGILLPAVVRHASEAKPSYLGLTLLSRDTAWPMAVQATPGEFHWCDAFQSRAPLVEALVEKAVILQSTKPTRSSGLPDCSASAILEQPFSEAPPLRKASQACPLHTATVLQWLGLGSTQVQVRSFKAIQQEAEESPSSREESPGRGDREPVMLPSGLLVYWRCADGEGNVLRDSGGCGRAGALRGGSWQGPLSPDDPMEPTDEWGQMLLPNFAVQLCNAELSYSGSSASDRKQLALVGGERAGTDLQVPADSDGIDAMPGWTVELWMRSTPSSPKEDLQIVRRAHSGQYWSLCYRPSRPGFVMVASGQTSPILEGACEPLPSGEWIHFALRSDLNSLEVCLDGRMVVSSAISLPSAPLEANISFGPAELDITEVRIWGVCRSDNDLLHFHRQCLDTVLSGELRGEAWKKVKIRAATGATGATHQGETSGLWGITDMPKQGGRSRKAEAEDEQVQNSWPTGFEGGSRSQDLWPQLPFADASGFDAPWPAPARGAKTPDTQEATSCATSSWQLAQKETQGFASPQLPAAQPAASLTVPWSQAAPPSVAYKPTPPPPEDSAHRTREIPATTPPVGRLMQGILERKRAEEAKRKTVTEDASPAPSAVPEQGSKQSSVRSPDLAPSRGQAPARGPRSSPLPPSPPPEPARAQAPALMQVLPPWPGKAVPAADASLNAAVAALERQEYSFAVAAFKSCIPQLLKSGIMASAPAVRPRVQAAVNYMNVCQLLQHIQEKQEAVTKAPGDALVKHELCQSWECVLRLAKAPRHTIRFIIHAMASLFHFARGAGGWAAAHHLAQVLLHHHDAFLDGAERKQVMHVLTTTRHGRLSGCLGTEMTNACPVCRAPADFLAPACDSCHAVFGVDFQKLTICDVRKATTCTVCKATFGQGDSVPVQNERRRQAGLTQPIKSTLCPACAVGELYKIHSTASF</sequence>
<dbReference type="AlphaFoldDB" id="A0A812NEB6"/>
<protein>
    <recommendedName>
        <fullName evidence="4">LamG-like jellyroll fold domain-containing protein</fullName>
    </recommendedName>
</protein>